<dbReference type="Pfam" id="PF08522">
    <property type="entry name" value="BT_3987-like_N"/>
    <property type="match status" value="1"/>
</dbReference>
<organism evidence="2 3">
    <name type="scientific">Terrimonas rubra</name>
    <dbReference type="NCBI Taxonomy" id="1035890"/>
    <lineage>
        <taxon>Bacteria</taxon>
        <taxon>Pseudomonadati</taxon>
        <taxon>Bacteroidota</taxon>
        <taxon>Chitinophagia</taxon>
        <taxon>Chitinophagales</taxon>
        <taxon>Chitinophagaceae</taxon>
        <taxon>Terrimonas</taxon>
    </lineage>
</organism>
<dbReference type="InterPro" id="IPR008979">
    <property type="entry name" value="Galactose-bd-like_sf"/>
</dbReference>
<gene>
    <name evidence="2" type="ORF">ACFS6H_13370</name>
</gene>
<dbReference type="Proteomes" id="UP001597511">
    <property type="component" value="Unassembled WGS sequence"/>
</dbReference>
<keyword evidence="3" id="KW-1185">Reference proteome</keyword>
<name>A0ABW6AAG2_9BACT</name>
<protein>
    <submittedName>
        <fullName evidence="2">Discoidin domain-containing protein</fullName>
    </submittedName>
</protein>
<dbReference type="EMBL" id="JBHUOZ010000003">
    <property type="protein sequence ID" value="MFD2920708.1"/>
    <property type="molecule type" value="Genomic_DNA"/>
</dbReference>
<evidence type="ECO:0000313" key="3">
    <source>
        <dbReference type="Proteomes" id="UP001597511"/>
    </source>
</evidence>
<dbReference type="InterPro" id="IPR013728">
    <property type="entry name" value="BT_3987-like_N"/>
</dbReference>
<dbReference type="PROSITE" id="PS50022">
    <property type="entry name" value="FA58C_3"/>
    <property type="match status" value="1"/>
</dbReference>
<dbReference type="InterPro" id="IPR000421">
    <property type="entry name" value="FA58C"/>
</dbReference>
<dbReference type="Pfam" id="PF00754">
    <property type="entry name" value="F5_F8_type_C"/>
    <property type="match status" value="1"/>
</dbReference>
<evidence type="ECO:0000313" key="2">
    <source>
        <dbReference type="EMBL" id="MFD2920708.1"/>
    </source>
</evidence>
<accession>A0ABW6AAG2</accession>
<feature type="domain" description="F5/8 type C" evidence="1">
    <location>
        <begin position="314"/>
        <end position="465"/>
    </location>
</feature>
<sequence>MKNKITTAVLSFTIIAALWGCQKKDLPLDGGTVKERQEALESDIKKMLQGAEYGFLLYPESAATSTVVTSSANFTMKFDTLKSQVTMSSSLSNYAGPAMSYYTLSSATGMPLLTFSTSSFISRIYATGDKGITDFFFRVMRISGDTIKVQPYRKGNIYASEGGPVFNMLKIKPSIDIPARSGFDTLNVLMTRYPDNSVSLRNPVKFGAALNIASYSSAVTADLSADLSLVDAYNLRNNTQYKAFPEGSYELIKTKAQIPAGSKFSIDSFEVNIKNFAALQTGTAYILPLKTVAPAPFVLGPKSIAYIILRISNIDPANAAITGGTVASRTGWSVTASGSYSANPVALVLDGNNGTAWSSEGGIPAWLRLDMGAAKTVKGFRLVPSYAYRNENWLQVNVSSSNDGNTWQYIGTYNGSVTLASSNANNPDIKHLSFLTPVSARYFRFDIVRSSDASYTGLGEINAIE</sequence>
<dbReference type="RefSeq" id="WP_386099582.1">
    <property type="nucleotide sequence ID" value="NZ_JBHUOZ010000003.1"/>
</dbReference>
<dbReference type="SUPFAM" id="SSF49785">
    <property type="entry name" value="Galactose-binding domain-like"/>
    <property type="match status" value="1"/>
</dbReference>
<comment type="caution">
    <text evidence="2">The sequence shown here is derived from an EMBL/GenBank/DDBJ whole genome shotgun (WGS) entry which is preliminary data.</text>
</comment>
<reference evidence="3" key="1">
    <citation type="journal article" date="2019" name="Int. J. Syst. Evol. Microbiol.">
        <title>The Global Catalogue of Microorganisms (GCM) 10K type strain sequencing project: providing services to taxonomists for standard genome sequencing and annotation.</title>
        <authorList>
            <consortium name="The Broad Institute Genomics Platform"/>
            <consortium name="The Broad Institute Genome Sequencing Center for Infectious Disease"/>
            <person name="Wu L."/>
            <person name="Ma J."/>
        </authorList>
    </citation>
    <scope>NUCLEOTIDE SEQUENCE [LARGE SCALE GENOMIC DNA]</scope>
    <source>
        <strain evidence="3">KCTC 23299</strain>
    </source>
</reference>
<dbReference type="Gene3D" id="2.60.120.260">
    <property type="entry name" value="Galactose-binding domain-like"/>
    <property type="match status" value="1"/>
</dbReference>
<evidence type="ECO:0000259" key="1">
    <source>
        <dbReference type="PROSITE" id="PS50022"/>
    </source>
</evidence>
<dbReference type="Gene3D" id="2.60.40.1740">
    <property type="entry name" value="hypothetical protein (bacova_03559)"/>
    <property type="match status" value="1"/>
</dbReference>
<proteinExistence type="predicted"/>